<dbReference type="Gene3D" id="3.40.1190.20">
    <property type="match status" value="1"/>
</dbReference>
<dbReference type="PANTHER" id="PTHR43320">
    <property type="entry name" value="SUGAR KINASE"/>
    <property type="match status" value="1"/>
</dbReference>
<dbReference type="RefSeq" id="WP_210537612.1">
    <property type="nucleotide sequence ID" value="NZ_JAGKTC010000004.1"/>
</dbReference>
<dbReference type="SUPFAM" id="SSF53613">
    <property type="entry name" value="Ribokinase-like"/>
    <property type="match status" value="1"/>
</dbReference>
<gene>
    <name evidence="5" type="ORF">J5837_15080</name>
</gene>
<dbReference type="Proteomes" id="UP000673447">
    <property type="component" value="Unassembled WGS sequence"/>
</dbReference>
<feature type="domain" description="Carbohydrate kinase PfkB" evidence="4">
    <location>
        <begin position="1"/>
        <end position="311"/>
    </location>
</feature>
<sequence>MATITCFGELLLRLTAPGRERLLQTLALDVHVGGAEANVAVSLSRFGHQASMVGVVPDNPLGAAARAELSRHGVDVSRVRSGDGRMGLYFLEQGAILRPSEVTYDRAGSAFAIADPAGYDWGTLLAGAQWLHLSGVTPALGERTAQAAIAAATMARQMGVRVSFDGNFRPKLWRQWRGDAPAILRELMGRAQIVFADYRDITVVLGREFAQTDPFARVDAAAHAAFEAFPQLEVMACTHRTPHSVDHHTLSAQLCRRDGASVHAGSLDVAGIVDRIGGGDAFAAGLLHGLIENMADSDALTFALAAAVCKHSLPGDFNLVSAAEVRSIAEANGFDVRR</sequence>
<dbReference type="InterPro" id="IPR052700">
    <property type="entry name" value="Carb_kinase_PfkB-like"/>
</dbReference>
<dbReference type="InterPro" id="IPR029056">
    <property type="entry name" value="Ribokinase-like"/>
</dbReference>
<dbReference type="PANTHER" id="PTHR43320:SF2">
    <property type="entry name" value="2-DEHYDRO-3-DEOXYGLUCONOKINASE_2-DEHYDRO-3-DEOXYGALACTONOKINASE"/>
    <property type="match status" value="1"/>
</dbReference>
<dbReference type="Pfam" id="PF00294">
    <property type="entry name" value="PfkB"/>
    <property type="match status" value="1"/>
</dbReference>
<evidence type="ECO:0000256" key="1">
    <source>
        <dbReference type="ARBA" id="ARBA00010688"/>
    </source>
</evidence>
<evidence type="ECO:0000256" key="3">
    <source>
        <dbReference type="ARBA" id="ARBA00022777"/>
    </source>
</evidence>
<protein>
    <submittedName>
        <fullName evidence="5">Sugar kinase</fullName>
    </submittedName>
</protein>
<dbReference type="EMBL" id="JAGKTC010000004">
    <property type="protein sequence ID" value="MBP3985732.1"/>
    <property type="molecule type" value="Genomic_DNA"/>
</dbReference>
<accession>A0A940X6A5</accession>
<evidence type="ECO:0000259" key="4">
    <source>
        <dbReference type="Pfam" id="PF00294"/>
    </source>
</evidence>
<dbReference type="InterPro" id="IPR011611">
    <property type="entry name" value="PfkB_dom"/>
</dbReference>
<evidence type="ECO:0000313" key="6">
    <source>
        <dbReference type="Proteomes" id="UP000673447"/>
    </source>
</evidence>
<keyword evidence="2" id="KW-0808">Transferase</keyword>
<evidence type="ECO:0000256" key="2">
    <source>
        <dbReference type="ARBA" id="ARBA00022679"/>
    </source>
</evidence>
<dbReference type="CDD" id="cd01166">
    <property type="entry name" value="KdgK"/>
    <property type="match status" value="1"/>
</dbReference>
<keyword evidence="6" id="KW-1185">Reference proteome</keyword>
<dbReference type="GO" id="GO:0016301">
    <property type="term" value="F:kinase activity"/>
    <property type="evidence" value="ECO:0007669"/>
    <property type="project" value="UniProtKB-KW"/>
</dbReference>
<comment type="caution">
    <text evidence="5">The sequence shown here is derived from an EMBL/GenBank/DDBJ whole genome shotgun (WGS) entry which is preliminary data.</text>
</comment>
<reference evidence="5" key="1">
    <citation type="journal article" date="2016" name="Int. J. Syst. Evol. Microbiol.">
        <title>Pseudoxanthomonas helianthi sp. nov., isolated from roots of Jerusalem artichoke (Helianthus tuberosus).</title>
        <authorList>
            <person name="Kittiwongwattana C."/>
            <person name="Thawai C."/>
        </authorList>
    </citation>
    <scope>NUCLEOTIDE SEQUENCE</scope>
    <source>
        <strain evidence="5">110414</strain>
    </source>
</reference>
<reference evidence="5" key="2">
    <citation type="submission" date="2021-03" db="EMBL/GenBank/DDBJ databases">
        <authorList>
            <person name="Cao W."/>
        </authorList>
    </citation>
    <scope>NUCLEOTIDE SEQUENCE</scope>
    <source>
        <strain evidence="5">110414</strain>
    </source>
</reference>
<keyword evidence="3 5" id="KW-0418">Kinase</keyword>
<proteinExistence type="inferred from homology"/>
<dbReference type="AlphaFoldDB" id="A0A940X6A5"/>
<comment type="similarity">
    <text evidence="1">Belongs to the carbohydrate kinase PfkB family.</text>
</comment>
<evidence type="ECO:0000313" key="5">
    <source>
        <dbReference type="EMBL" id="MBP3985732.1"/>
    </source>
</evidence>
<organism evidence="5 6">
    <name type="scientific">Pseudoxanthomonas helianthi</name>
    <dbReference type="NCBI Taxonomy" id="1453541"/>
    <lineage>
        <taxon>Bacteria</taxon>
        <taxon>Pseudomonadati</taxon>
        <taxon>Pseudomonadota</taxon>
        <taxon>Gammaproteobacteria</taxon>
        <taxon>Lysobacterales</taxon>
        <taxon>Lysobacteraceae</taxon>
        <taxon>Pseudoxanthomonas</taxon>
    </lineage>
</organism>
<name>A0A940X6A5_9GAMM</name>